<dbReference type="RefSeq" id="WP_147001040.1">
    <property type="nucleotide sequence ID" value="NZ_CP042387.1"/>
</dbReference>
<feature type="transmembrane region" description="Helical" evidence="2">
    <location>
        <begin position="70"/>
        <end position="91"/>
    </location>
</feature>
<evidence type="ECO:0000256" key="2">
    <source>
        <dbReference type="SAM" id="Phobius"/>
    </source>
</evidence>
<protein>
    <submittedName>
        <fullName evidence="3">Uncharacterized protein</fullName>
    </submittedName>
</protein>
<evidence type="ECO:0000256" key="1">
    <source>
        <dbReference type="SAM" id="MobiDB-lite"/>
    </source>
</evidence>
<dbReference type="EMBL" id="CP042387">
    <property type="protein sequence ID" value="QEA44126.1"/>
    <property type="molecule type" value="Genomic_DNA"/>
</dbReference>
<dbReference type="Proteomes" id="UP000321298">
    <property type="component" value="Chromosome"/>
</dbReference>
<evidence type="ECO:0000313" key="3">
    <source>
        <dbReference type="EMBL" id="QEA44126.1"/>
    </source>
</evidence>
<organism evidence="3 4">
    <name type="scientific">Leuconostoc lactis</name>
    <dbReference type="NCBI Taxonomy" id="1246"/>
    <lineage>
        <taxon>Bacteria</taxon>
        <taxon>Bacillati</taxon>
        <taxon>Bacillota</taxon>
        <taxon>Bacilli</taxon>
        <taxon>Lactobacillales</taxon>
        <taxon>Lactobacillaceae</taxon>
        <taxon>Leuconostoc</taxon>
    </lineage>
</organism>
<evidence type="ECO:0000313" key="4">
    <source>
        <dbReference type="Proteomes" id="UP000321298"/>
    </source>
</evidence>
<feature type="compositionally biased region" description="Basic and acidic residues" evidence="1">
    <location>
        <begin position="1"/>
        <end position="11"/>
    </location>
</feature>
<keyword evidence="2" id="KW-0812">Transmembrane</keyword>
<dbReference type="AlphaFoldDB" id="A0AAP9ECK1"/>
<feature type="region of interest" description="Disordered" evidence="1">
    <location>
        <begin position="1"/>
        <end position="21"/>
    </location>
</feature>
<keyword evidence="2" id="KW-1133">Transmembrane helix</keyword>
<keyword evidence="2" id="KW-0472">Membrane</keyword>
<reference evidence="3 4" key="1">
    <citation type="submission" date="2019-06" db="EMBL/GenBank/DDBJ databases">
        <title>Genome analyses of bacteria isolated from kimchi.</title>
        <authorList>
            <person name="Lee S."/>
            <person name="Ahn S."/>
            <person name="Roh S."/>
        </authorList>
    </citation>
    <scope>NUCLEOTIDE SEQUENCE [LARGE SCALE GENOMIC DNA]</scope>
    <source>
        <strain evidence="3 4">CBA3625</strain>
    </source>
</reference>
<accession>A0AAP9ECK1</accession>
<sequence length="92" mass="10733">MNEKKQPRDEVALDETEQSDRRKIETCLSESVHLQTPENGYIGRKAYQKEISLWNDEESRQEFLNGDLSMIKIISISALTSFIVTFIIWLIN</sequence>
<keyword evidence="4" id="KW-1185">Reference proteome</keyword>
<proteinExistence type="predicted"/>
<gene>
    <name evidence="3" type="ORF">FGL83_05375</name>
</gene>
<dbReference type="GeneID" id="66531619"/>
<name>A0AAP9ECK1_LEULA</name>